<dbReference type="InterPro" id="IPR002585">
    <property type="entry name" value="Cyt-d_ubiquinol_oxidase_su_1"/>
</dbReference>
<proteinExistence type="inferred from homology"/>
<keyword evidence="3 12" id="KW-0813">Transport</keyword>
<evidence type="ECO:0000256" key="9">
    <source>
        <dbReference type="ARBA" id="ARBA00022989"/>
    </source>
</evidence>
<evidence type="ECO:0000256" key="5">
    <source>
        <dbReference type="ARBA" id="ARBA00022617"/>
    </source>
</evidence>
<comment type="subcellular location">
    <subcellularLocation>
        <location evidence="1">Cell membrane</location>
        <topology evidence="1">Multi-pass membrane protein</topology>
    </subcellularLocation>
</comment>
<keyword evidence="4 12" id="KW-1003">Cell membrane</keyword>
<evidence type="ECO:0000256" key="1">
    <source>
        <dbReference type="ARBA" id="ARBA00004651"/>
    </source>
</evidence>
<dbReference type="EC" id="1.10.3.10" evidence="13"/>
<feature type="transmembrane region" description="Helical" evidence="12">
    <location>
        <begin position="91"/>
        <end position="115"/>
    </location>
</feature>
<dbReference type="GO" id="GO:0020037">
    <property type="term" value="F:heme binding"/>
    <property type="evidence" value="ECO:0007669"/>
    <property type="project" value="TreeGrafter"/>
</dbReference>
<keyword evidence="6 12" id="KW-0812">Transmembrane</keyword>
<keyword evidence="7 12" id="KW-0479">Metal-binding</keyword>
<evidence type="ECO:0000256" key="6">
    <source>
        <dbReference type="ARBA" id="ARBA00022692"/>
    </source>
</evidence>
<dbReference type="GO" id="GO:0046872">
    <property type="term" value="F:metal ion binding"/>
    <property type="evidence" value="ECO:0007669"/>
    <property type="project" value="UniProtKB-UniRule"/>
</dbReference>
<dbReference type="GO" id="GO:0019646">
    <property type="term" value="P:aerobic electron transport chain"/>
    <property type="evidence" value="ECO:0007669"/>
    <property type="project" value="InterPro"/>
</dbReference>
<keyword evidence="14" id="KW-1185">Reference proteome</keyword>
<keyword evidence="8 12" id="KW-0249">Electron transport</keyword>
<feature type="transmembrane region" description="Helical" evidence="12">
    <location>
        <begin position="369"/>
        <end position="391"/>
    </location>
</feature>
<name>A0A344UXC1_9ACTN</name>
<dbReference type="Proteomes" id="UP000251995">
    <property type="component" value="Chromosome"/>
</dbReference>
<dbReference type="AlphaFoldDB" id="A0A344UXC1"/>
<evidence type="ECO:0000256" key="11">
    <source>
        <dbReference type="ARBA" id="ARBA00023136"/>
    </source>
</evidence>
<dbReference type="KEGG" id="acij:JS278_02784"/>
<feature type="transmembrane region" description="Helical" evidence="12">
    <location>
        <begin position="53"/>
        <end position="71"/>
    </location>
</feature>
<organism evidence="13 14">
    <name type="scientific">Acidipropionibacterium virtanenii</name>
    <dbReference type="NCBI Taxonomy" id="2057246"/>
    <lineage>
        <taxon>Bacteria</taxon>
        <taxon>Bacillati</taxon>
        <taxon>Actinomycetota</taxon>
        <taxon>Actinomycetes</taxon>
        <taxon>Propionibacteriales</taxon>
        <taxon>Propionibacteriaceae</taxon>
        <taxon>Acidipropionibacterium</taxon>
    </lineage>
</organism>
<keyword evidence="13" id="KW-0560">Oxidoreductase</keyword>
<keyword evidence="10 12" id="KW-0408">Iron</keyword>
<dbReference type="PANTHER" id="PTHR30365">
    <property type="entry name" value="CYTOCHROME D UBIQUINOL OXIDASE"/>
    <property type="match status" value="1"/>
</dbReference>
<feature type="transmembrane region" description="Helical" evidence="12">
    <location>
        <begin position="236"/>
        <end position="254"/>
    </location>
</feature>
<feature type="transmembrane region" description="Helical" evidence="12">
    <location>
        <begin position="403"/>
        <end position="425"/>
    </location>
</feature>
<dbReference type="GO" id="GO:0070069">
    <property type="term" value="C:cytochrome complex"/>
    <property type="evidence" value="ECO:0007669"/>
    <property type="project" value="UniProtKB-UniRule"/>
</dbReference>
<dbReference type="EMBL" id="CP025198">
    <property type="protein sequence ID" value="AXE39919.1"/>
    <property type="molecule type" value="Genomic_DNA"/>
</dbReference>
<dbReference type="OrthoDB" id="9807042at2"/>
<evidence type="ECO:0000256" key="2">
    <source>
        <dbReference type="ARBA" id="ARBA00009819"/>
    </source>
</evidence>
<evidence type="ECO:0000256" key="3">
    <source>
        <dbReference type="ARBA" id="ARBA00022448"/>
    </source>
</evidence>
<evidence type="ECO:0000256" key="10">
    <source>
        <dbReference type="ARBA" id="ARBA00023004"/>
    </source>
</evidence>
<evidence type="ECO:0000256" key="12">
    <source>
        <dbReference type="PIRNR" id="PIRNR006446"/>
    </source>
</evidence>
<evidence type="ECO:0000256" key="4">
    <source>
        <dbReference type="ARBA" id="ARBA00022475"/>
    </source>
</evidence>
<feature type="transmembrane region" description="Helical" evidence="12">
    <location>
        <begin position="20"/>
        <end position="41"/>
    </location>
</feature>
<feature type="transmembrane region" description="Helical" evidence="12">
    <location>
        <begin position="183"/>
        <end position="206"/>
    </location>
</feature>
<comment type="similarity">
    <text evidence="2 12">Belongs to the cytochrome ubiquinol oxidase subunit 1 family.</text>
</comment>
<feature type="transmembrane region" description="Helical" evidence="12">
    <location>
        <begin position="454"/>
        <end position="477"/>
    </location>
</feature>
<evidence type="ECO:0000313" key="14">
    <source>
        <dbReference type="Proteomes" id="UP000251995"/>
    </source>
</evidence>
<dbReference type="GO" id="GO:0005886">
    <property type="term" value="C:plasma membrane"/>
    <property type="evidence" value="ECO:0007669"/>
    <property type="project" value="UniProtKB-SubCell"/>
</dbReference>
<dbReference type="RefSeq" id="WP_114045719.1">
    <property type="nucleotide sequence ID" value="NZ_CP025198.1"/>
</dbReference>
<evidence type="ECO:0000313" key="13">
    <source>
        <dbReference type="EMBL" id="AXE39919.1"/>
    </source>
</evidence>
<dbReference type="PIRSF" id="PIRSF006446">
    <property type="entry name" value="Cyt_quinol_oxidase_1"/>
    <property type="match status" value="1"/>
</dbReference>
<gene>
    <name evidence="13" type="primary">appC</name>
    <name evidence="13" type="ORF">JS278_02784</name>
</gene>
<reference evidence="13 14" key="1">
    <citation type="submission" date="2017-12" db="EMBL/GenBank/DDBJ databases">
        <title>The whole genome sequence of the Acidipropionibacterium virtanenii sp. nov. type strain JS278.</title>
        <authorList>
            <person name="Laine P."/>
            <person name="Deptula P."/>
            <person name="Varmanen P."/>
            <person name="Auvinen P."/>
        </authorList>
    </citation>
    <scope>NUCLEOTIDE SEQUENCE [LARGE SCALE GENOMIC DNA]</scope>
    <source>
        <strain evidence="13 14">JS278</strain>
    </source>
</reference>
<evidence type="ECO:0000256" key="7">
    <source>
        <dbReference type="ARBA" id="ARBA00022723"/>
    </source>
</evidence>
<keyword evidence="5 12" id="KW-0349">Heme</keyword>
<dbReference type="GO" id="GO:0016682">
    <property type="term" value="F:oxidoreductase activity, acting on diphenols and related substances as donors, oxygen as acceptor"/>
    <property type="evidence" value="ECO:0007669"/>
    <property type="project" value="TreeGrafter"/>
</dbReference>
<dbReference type="PANTHER" id="PTHR30365:SF15">
    <property type="entry name" value="CYTOCHROME BD UBIQUINOL OXIDASE SUBUNIT 1"/>
    <property type="match status" value="1"/>
</dbReference>
<accession>A0A344UXC1</accession>
<dbReference type="Pfam" id="PF01654">
    <property type="entry name" value="Cyt_bd_oxida_I"/>
    <property type="match status" value="1"/>
</dbReference>
<protein>
    <submittedName>
        <fullName evidence="13">Cytochrome bd-II ubiquinol oxidase subunit 1</fullName>
        <ecNumber evidence="13">1.10.3.10</ecNumber>
    </submittedName>
</protein>
<evidence type="ECO:0000256" key="8">
    <source>
        <dbReference type="ARBA" id="ARBA00022982"/>
    </source>
</evidence>
<dbReference type="GO" id="GO:0009055">
    <property type="term" value="F:electron transfer activity"/>
    <property type="evidence" value="ECO:0007669"/>
    <property type="project" value="UniProtKB-UniRule"/>
</dbReference>
<keyword evidence="9 12" id="KW-1133">Transmembrane helix</keyword>
<keyword evidence="11 12" id="KW-0472">Membrane</keyword>
<sequence>MDAQLIARWQFGITTVYHFLFVPITIALSMLVAVLQTIWYKTSNDGYLKLTKFFGNLFLINFALGVVTGIVQEFQFGMNWSEYSRFVGDIFGAPLALEALLAFFMESTFIGLWIFGWDKLPKLAHLACMYLTAIGTMVSAVFILAANSWMQNPVGAKYNPVTRRAELTDFGALFTNPVFKATIFHQLAASYMVAGALVAAIAFWHLSRVARGRRTSQLSDAVEVEEARTWRWATKFGAWVLIIAGLGIVVSGDYQGKVMTDAQPMKMAAAEGAYQETSDFSILTIGTLDGSEEVFAIKVPGMLGYLGNGKWGSTIKGIDDLKNVNLNQYTYRRKDGTQTELQSSYQQVLRSHVAKDGVKLEPNIPVSYWTFRIMITLGMIAILAGLVMLVWLAKDRNPGHRRWLSVVLVLIPLMPLFANSFGWIFTEMGRQPWIVAGVLPTLSAVSPGVSAGTVLFSTILYTVLYGVLAVVEVGLFWKYMKKGLPDVAQADSDQDEDAPLSYAY</sequence>
<feature type="transmembrane region" description="Helical" evidence="12">
    <location>
        <begin position="127"/>
        <end position="150"/>
    </location>
</feature>